<dbReference type="GO" id="GO:0005524">
    <property type="term" value="F:ATP binding"/>
    <property type="evidence" value="ECO:0007669"/>
    <property type="project" value="UniProtKB-KW"/>
</dbReference>
<dbReference type="Pfam" id="PF00291">
    <property type="entry name" value="PALP"/>
    <property type="match status" value="1"/>
</dbReference>
<proteinExistence type="predicted"/>
<name>A0A7H8R2H4_TALRU</name>
<dbReference type="KEGG" id="trg:TRUGW13939_06963"/>
<dbReference type="Proteomes" id="UP000509510">
    <property type="component" value="Chromosome IV"/>
</dbReference>
<accession>A0A7H8R2H4</accession>
<dbReference type="SUPFAM" id="SSF53686">
    <property type="entry name" value="Tryptophan synthase beta subunit-like PLP-dependent enzymes"/>
    <property type="match status" value="1"/>
</dbReference>
<keyword evidence="2" id="KW-0067">ATP-binding</keyword>
<dbReference type="EMBL" id="CP055901">
    <property type="protein sequence ID" value="QKX59821.1"/>
    <property type="molecule type" value="Genomic_DNA"/>
</dbReference>
<dbReference type="AlphaFoldDB" id="A0A7H8R2H4"/>
<dbReference type="Gene3D" id="3.30.420.40">
    <property type="match status" value="2"/>
</dbReference>
<dbReference type="InterPro" id="IPR013126">
    <property type="entry name" value="Hsp_70_fam"/>
</dbReference>
<dbReference type="SUPFAM" id="SSF53067">
    <property type="entry name" value="Actin-like ATPase domain"/>
    <property type="match status" value="2"/>
</dbReference>
<keyword evidence="1" id="KW-0547">Nucleotide-binding</keyword>
<organism evidence="4 5">
    <name type="scientific">Talaromyces rugulosus</name>
    <name type="common">Penicillium rugulosum</name>
    <dbReference type="NCBI Taxonomy" id="121627"/>
    <lineage>
        <taxon>Eukaryota</taxon>
        <taxon>Fungi</taxon>
        <taxon>Dikarya</taxon>
        <taxon>Ascomycota</taxon>
        <taxon>Pezizomycotina</taxon>
        <taxon>Eurotiomycetes</taxon>
        <taxon>Eurotiomycetidae</taxon>
        <taxon>Eurotiales</taxon>
        <taxon>Trichocomaceae</taxon>
        <taxon>Talaromyces</taxon>
        <taxon>Talaromyces sect. Islandici</taxon>
    </lineage>
</organism>
<evidence type="ECO:0000259" key="3">
    <source>
        <dbReference type="Pfam" id="PF00291"/>
    </source>
</evidence>
<dbReference type="Gene3D" id="3.40.50.1100">
    <property type="match status" value="2"/>
</dbReference>
<keyword evidence="5" id="KW-1185">Reference proteome</keyword>
<protein>
    <recommendedName>
        <fullName evidence="3">Tryptophan synthase beta chain-like PALP domain-containing protein</fullName>
    </recommendedName>
</protein>
<evidence type="ECO:0000313" key="4">
    <source>
        <dbReference type="EMBL" id="QKX59821.1"/>
    </source>
</evidence>
<dbReference type="RefSeq" id="XP_035345998.1">
    <property type="nucleotide sequence ID" value="XM_035490105.1"/>
</dbReference>
<dbReference type="CDD" id="cd10170">
    <property type="entry name" value="ASKHA_NBD_HSP70"/>
    <property type="match status" value="1"/>
</dbReference>
<gene>
    <name evidence="4" type="ORF">TRUGW13939_06963</name>
</gene>
<dbReference type="Pfam" id="PF00012">
    <property type="entry name" value="HSP70"/>
    <property type="match status" value="1"/>
</dbReference>
<dbReference type="PANTHER" id="PTHR14187:SF79">
    <property type="entry name" value="HSP70 FAMILY PROTEIN (AFU_ORTHOLOGUE AFUA_1G15200)"/>
    <property type="match status" value="1"/>
</dbReference>
<dbReference type="GeneID" id="55994456"/>
<dbReference type="Gene3D" id="3.90.640.10">
    <property type="entry name" value="Actin, Chain A, domain 4"/>
    <property type="match status" value="1"/>
</dbReference>
<reference evidence="5" key="1">
    <citation type="submission" date="2020-06" db="EMBL/GenBank/DDBJ databases">
        <title>A chromosome-scale genome assembly of Talaromyces rugulosus W13939.</title>
        <authorList>
            <person name="Wang B."/>
            <person name="Guo L."/>
            <person name="Ye K."/>
            <person name="Wang L."/>
        </authorList>
    </citation>
    <scope>NUCLEOTIDE SEQUENCE [LARGE SCALE GENOMIC DNA]</scope>
    <source>
        <strain evidence="5">W13939</strain>
    </source>
</reference>
<dbReference type="GO" id="GO:0140662">
    <property type="term" value="F:ATP-dependent protein folding chaperone"/>
    <property type="evidence" value="ECO:0007669"/>
    <property type="project" value="InterPro"/>
</dbReference>
<dbReference type="InterPro" id="IPR001926">
    <property type="entry name" value="TrpB-like_PALP"/>
</dbReference>
<evidence type="ECO:0000256" key="2">
    <source>
        <dbReference type="ARBA" id="ARBA00022840"/>
    </source>
</evidence>
<dbReference type="PANTHER" id="PTHR14187">
    <property type="entry name" value="ALPHA KINASE/ELONGATION FACTOR 2 KINASE"/>
    <property type="match status" value="1"/>
</dbReference>
<dbReference type="InterPro" id="IPR043129">
    <property type="entry name" value="ATPase_NBD"/>
</dbReference>
<dbReference type="OrthoDB" id="271064at2759"/>
<dbReference type="InterPro" id="IPR036052">
    <property type="entry name" value="TrpB-like_PALP_sf"/>
</dbReference>
<feature type="domain" description="Tryptophan synthase beta chain-like PALP" evidence="3">
    <location>
        <begin position="129"/>
        <end position="291"/>
    </location>
</feature>
<sequence length="778" mass="84735">MAELSTCLPLTRESTLKAHELIKPFIHRTPVLTSRALNEIASNPRAQENGDRQPAKPVIRLWFKCENLQRIGAFKARGAFYAIERLKQDPSFSESGGMEKGVVGFSAGEKTSQLRGAMEPKSYFAQNSSETTAAKIVAEKGARLVLPFNHPDIILGQATAVLELQEQADNLDAIIAPCSGGGLLAGTALSCDGTSVRVFGAEPEFEGADDCRRGFLTGERITSVNTSTIADGLMGVVGEIPWSIIYERKLVDGMFAVSEEQILEATRLILERLKVVVEPAAAVPLAVALYNEEFRRLVEEEAGEKGWDLGLILSGGNVSAEGLAKLFGMSFPAISYGNFIHSSTVTSKSIMDIKSAQNGVPSGLHPTLIETDTKNKNRARLIIGIDFGTTSSKAAFTLLSSDEVHEGIVTEWPGAGTHTKQDIPTTLYYDSYQNVAGWGLEPADALGPLGYPKPGVQKVDWFKLHLTAPETAHPLPPGKSDIDVIADYLLKMRVSVHAQLQKTLCDAFDREQDSIHYYLVVPAIWNDAAKAAIRVAATQAGLLHTGNNKNQLTLITGPRAAAMFYVKTGFWELETRNTSLIVDCGGGFVDLTAYEVKEKPFKLTECTPSSGDLCGSTDLNRNFTKILRAKIKKIGLRPGRIFAKCTIDFENRIKVEFRNNGQKWHIDVGVEADFPEADIKDGYMTFTNEEILQCFTPVVNRISELVLNQISSIQGGGRQLQRILFIGGFGTSEYLFNEIKQHIPSHLQSQVTRLMNSSSATVKGAVMAGIEGHQAGGL</sequence>
<evidence type="ECO:0000256" key="1">
    <source>
        <dbReference type="ARBA" id="ARBA00022741"/>
    </source>
</evidence>
<evidence type="ECO:0000313" key="5">
    <source>
        <dbReference type="Proteomes" id="UP000509510"/>
    </source>
</evidence>